<gene>
    <name evidence="2" type="ORF">PENTCL1PPCAC_13003</name>
</gene>
<dbReference type="AlphaFoldDB" id="A0AAV5T6E1"/>
<evidence type="ECO:0008006" key="4">
    <source>
        <dbReference type="Google" id="ProtNLM"/>
    </source>
</evidence>
<dbReference type="EMBL" id="BTSX01000003">
    <property type="protein sequence ID" value="GMS90828.1"/>
    <property type="molecule type" value="Genomic_DNA"/>
</dbReference>
<feature type="transmembrane region" description="Helical" evidence="1">
    <location>
        <begin position="149"/>
        <end position="167"/>
    </location>
</feature>
<dbReference type="InterPro" id="IPR036734">
    <property type="entry name" value="Neur_chan_lig-bd_sf"/>
</dbReference>
<keyword evidence="3" id="KW-1185">Reference proteome</keyword>
<keyword evidence="1" id="KW-0472">Membrane</keyword>
<feature type="non-terminal residue" evidence="2">
    <location>
        <position position="268"/>
    </location>
</feature>
<protein>
    <recommendedName>
        <fullName evidence="4">Transmembrane ion channel</fullName>
    </recommendedName>
</protein>
<evidence type="ECO:0000313" key="3">
    <source>
        <dbReference type="Proteomes" id="UP001432027"/>
    </source>
</evidence>
<name>A0AAV5T6E1_9BILA</name>
<organism evidence="2 3">
    <name type="scientific">Pristionchus entomophagus</name>
    <dbReference type="NCBI Taxonomy" id="358040"/>
    <lineage>
        <taxon>Eukaryota</taxon>
        <taxon>Metazoa</taxon>
        <taxon>Ecdysozoa</taxon>
        <taxon>Nematoda</taxon>
        <taxon>Chromadorea</taxon>
        <taxon>Rhabditida</taxon>
        <taxon>Rhabditina</taxon>
        <taxon>Diplogasteromorpha</taxon>
        <taxon>Diplogasteroidea</taxon>
        <taxon>Neodiplogasteridae</taxon>
        <taxon>Pristionchus</taxon>
    </lineage>
</organism>
<keyword evidence="1" id="KW-0812">Transmembrane</keyword>
<dbReference type="GO" id="GO:0005230">
    <property type="term" value="F:extracellular ligand-gated monoatomic ion channel activity"/>
    <property type="evidence" value="ECO:0007669"/>
    <property type="project" value="InterPro"/>
</dbReference>
<evidence type="ECO:0000256" key="1">
    <source>
        <dbReference type="SAM" id="Phobius"/>
    </source>
</evidence>
<evidence type="ECO:0000313" key="2">
    <source>
        <dbReference type="EMBL" id="GMS90828.1"/>
    </source>
</evidence>
<dbReference type="Gene3D" id="2.70.170.10">
    <property type="entry name" value="Neurotransmitter-gated ion-channel ligand-binding domain"/>
    <property type="match status" value="1"/>
</dbReference>
<dbReference type="Proteomes" id="UP001432027">
    <property type="component" value="Unassembled WGS sequence"/>
</dbReference>
<reference evidence="2" key="1">
    <citation type="submission" date="2023-10" db="EMBL/GenBank/DDBJ databases">
        <title>Genome assembly of Pristionchus species.</title>
        <authorList>
            <person name="Yoshida K."/>
            <person name="Sommer R.J."/>
        </authorList>
    </citation>
    <scope>NUCLEOTIDE SEQUENCE</scope>
    <source>
        <strain evidence="2">RS0144</strain>
    </source>
</reference>
<keyword evidence="1" id="KW-1133">Transmembrane helix</keyword>
<dbReference type="SUPFAM" id="SSF63712">
    <property type="entry name" value="Nicotinic receptor ligand binding domain-like"/>
    <property type="match status" value="1"/>
</dbReference>
<comment type="caution">
    <text evidence="2">The sequence shown here is derived from an EMBL/GenBank/DDBJ whole genome shotgun (WGS) entry which is preliminary data.</text>
</comment>
<accession>A0AAV5T6E1</accession>
<dbReference type="GO" id="GO:0016020">
    <property type="term" value="C:membrane"/>
    <property type="evidence" value="ECO:0007669"/>
    <property type="project" value="InterPro"/>
</dbReference>
<feature type="transmembrane region" description="Helical" evidence="1">
    <location>
        <begin position="203"/>
        <end position="225"/>
    </location>
</feature>
<sequence>MNPSLSWSLDDYNVTSIGVPSSAIFGFSLEACAFGHLEKQPLLRYRVHYIGLVSARRDTTLRTKCLLSYAKYPFDHQACVPCLESQREDHEALLVIEDLEKIFLERSPEYTWTANITMHSNSTYQVADVNVAEVYLNLMIKRDPVVPTFFVYVPALQLYFGGGIALANPHDPEYLILITVAVAFSSVNNQISTTLERTGTFPGLAWVVTGLETALYMLTLLLVTLRKYAERIVGRTRIRQRRDATGWRYFLGVAIDWIKRERVKISYV</sequence>
<proteinExistence type="predicted"/>